<proteinExistence type="predicted"/>
<accession>A0ABY5B6K8</accession>
<evidence type="ECO:0000313" key="1">
    <source>
        <dbReference type="EMBL" id="USS02021.1"/>
    </source>
</evidence>
<protein>
    <submittedName>
        <fullName evidence="1">Uncharacterized protein</fullName>
    </submittedName>
</protein>
<evidence type="ECO:0000313" key="2">
    <source>
        <dbReference type="Proteomes" id="UP001055437"/>
    </source>
</evidence>
<keyword evidence="2" id="KW-1185">Reference proteome</keyword>
<dbReference type="EMBL" id="CP099799">
    <property type="protein sequence ID" value="USS02021.1"/>
    <property type="molecule type" value="Genomic_DNA"/>
</dbReference>
<dbReference type="GeneID" id="303562198"/>
<organism evidence="1 2">
    <name type="scientific">Clostridium septicum</name>
    <dbReference type="NCBI Taxonomy" id="1504"/>
    <lineage>
        <taxon>Bacteria</taxon>
        <taxon>Bacillati</taxon>
        <taxon>Bacillota</taxon>
        <taxon>Clostridia</taxon>
        <taxon>Eubacteriales</taxon>
        <taxon>Clostridiaceae</taxon>
        <taxon>Clostridium</taxon>
    </lineage>
</organism>
<sequence>MNKKLDALYFKENELEDMSLEAKNIERSLIKYKTFILKNNILIFKEKLNIKK</sequence>
<gene>
    <name evidence="1" type="ORF">NH397_06260</name>
</gene>
<reference evidence="1" key="1">
    <citation type="submission" date="2022-06" db="EMBL/GenBank/DDBJ databases">
        <authorList>
            <person name="Holder M.E."/>
            <person name="Ajami N.J."/>
            <person name="Petrosino J.F."/>
        </authorList>
    </citation>
    <scope>NUCLEOTIDE SEQUENCE</scope>
    <source>
        <strain evidence="1">RMA 8861</strain>
    </source>
</reference>
<dbReference type="Proteomes" id="UP001055437">
    <property type="component" value="Chromosome"/>
</dbReference>
<name>A0ABY5B6K8_CLOSE</name>
<dbReference type="RefSeq" id="WP_162925997.1">
    <property type="nucleotide sequence ID" value="NZ_CP023671.1"/>
</dbReference>